<organism evidence="2 3">
    <name type="scientific">Marivirga sericea</name>
    <dbReference type="NCBI Taxonomy" id="1028"/>
    <lineage>
        <taxon>Bacteria</taxon>
        <taxon>Pseudomonadati</taxon>
        <taxon>Bacteroidota</taxon>
        <taxon>Cytophagia</taxon>
        <taxon>Cytophagales</taxon>
        <taxon>Marivirgaceae</taxon>
        <taxon>Marivirga</taxon>
    </lineage>
</organism>
<evidence type="ECO:0000313" key="3">
    <source>
        <dbReference type="Proteomes" id="UP000193804"/>
    </source>
</evidence>
<keyword evidence="3" id="KW-1185">Reference proteome</keyword>
<protein>
    <recommendedName>
        <fullName evidence="4">DUF4252 domain-containing protein</fullName>
    </recommendedName>
</protein>
<dbReference type="Proteomes" id="UP000193804">
    <property type="component" value="Unassembled WGS sequence"/>
</dbReference>
<name>A0A1X7JHQ9_9BACT</name>
<reference evidence="3" key="1">
    <citation type="submission" date="2017-04" db="EMBL/GenBank/DDBJ databases">
        <authorList>
            <person name="Varghese N."/>
            <person name="Submissions S."/>
        </authorList>
    </citation>
    <scope>NUCLEOTIDE SEQUENCE [LARGE SCALE GENOMIC DNA]</scope>
    <source>
        <strain evidence="3">DSM 4125</strain>
    </source>
</reference>
<proteinExistence type="predicted"/>
<feature type="chain" id="PRO_5011987614" description="DUF4252 domain-containing protein" evidence="1">
    <location>
        <begin position="20"/>
        <end position="176"/>
    </location>
</feature>
<evidence type="ECO:0000256" key="1">
    <source>
        <dbReference type="SAM" id="SignalP"/>
    </source>
</evidence>
<dbReference type="Pfam" id="PF14060">
    <property type="entry name" value="DUF4252"/>
    <property type="match status" value="1"/>
</dbReference>
<dbReference type="RefSeq" id="WP_085516543.1">
    <property type="nucleotide sequence ID" value="NZ_FXAW01000003.1"/>
</dbReference>
<dbReference type="STRING" id="1028.SAMN05661096_01602"/>
<sequence>MKKIGLIVAFALVSIAAQAQNTEFMKFYNKYSTNESFTIVSVNQRMIELFSNFEVEGEEEEAMKKAVTGLKGIKLIANSKTSEGAALFSEANAAFLKGYDELMTVRDGNSDIRFLIQENGGKVSELVMLVGSDSSFVAASIFGEIDLKQMSKMAKGLNISGMENLEQLENMEDDQK</sequence>
<evidence type="ECO:0008006" key="4">
    <source>
        <dbReference type="Google" id="ProtNLM"/>
    </source>
</evidence>
<dbReference type="EMBL" id="FXAW01000003">
    <property type="protein sequence ID" value="SMG27446.1"/>
    <property type="molecule type" value="Genomic_DNA"/>
</dbReference>
<dbReference type="InterPro" id="IPR025348">
    <property type="entry name" value="DUF4252"/>
</dbReference>
<keyword evidence="1" id="KW-0732">Signal</keyword>
<evidence type="ECO:0000313" key="2">
    <source>
        <dbReference type="EMBL" id="SMG27446.1"/>
    </source>
</evidence>
<accession>A0A1X7JHQ9</accession>
<gene>
    <name evidence="2" type="ORF">SAMN05661096_01602</name>
</gene>
<dbReference type="AlphaFoldDB" id="A0A1X7JHQ9"/>
<dbReference type="OrthoDB" id="1118838at2"/>
<feature type="signal peptide" evidence="1">
    <location>
        <begin position="1"/>
        <end position="19"/>
    </location>
</feature>